<feature type="compositionally biased region" description="Acidic residues" evidence="1">
    <location>
        <begin position="94"/>
        <end position="114"/>
    </location>
</feature>
<keyword evidence="4" id="KW-1185">Reference proteome</keyword>
<keyword evidence="2" id="KW-0732">Signal</keyword>
<dbReference type="Proteomes" id="UP000008022">
    <property type="component" value="Unassembled WGS sequence"/>
</dbReference>
<name>A0A0E0Q0K4_ORYRU</name>
<sequence length="114" mass="11535">MAASAQTWVVVAALALALALVMLPRRPAVVGAESVAAATAEKSMGIGGAGKPKCQPGAATGPCRVGAVHDPENSEEEGLFSMRATPPPTAAPPADEDYFDPDLSNDDDLVVLGH</sequence>
<feature type="chain" id="PRO_5002370942" evidence="2">
    <location>
        <begin position="20"/>
        <end position="114"/>
    </location>
</feature>
<accession>A0A0E0Q0K4</accession>
<proteinExistence type="predicted"/>
<dbReference type="HOGENOM" id="CLU_140024_0_0_1"/>
<reference evidence="4" key="1">
    <citation type="submission" date="2013-06" db="EMBL/GenBank/DDBJ databases">
        <authorList>
            <person name="Zhao Q."/>
        </authorList>
    </citation>
    <scope>NUCLEOTIDE SEQUENCE</scope>
    <source>
        <strain evidence="4">cv. W1943</strain>
    </source>
</reference>
<reference evidence="3" key="2">
    <citation type="submission" date="2015-06" db="UniProtKB">
        <authorList>
            <consortium name="EnsemblPlants"/>
        </authorList>
    </citation>
    <scope>IDENTIFICATION</scope>
</reference>
<feature type="signal peptide" evidence="2">
    <location>
        <begin position="1"/>
        <end position="19"/>
    </location>
</feature>
<organism evidence="3 4">
    <name type="scientific">Oryza rufipogon</name>
    <name type="common">Brownbeard rice</name>
    <name type="synonym">Asian wild rice</name>
    <dbReference type="NCBI Taxonomy" id="4529"/>
    <lineage>
        <taxon>Eukaryota</taxon>
        <taxon>Viridiplantae</taxon>
        <taxon>Streptophyta</taxon>
        <taxon>Embryophyta</taxon>
        <taxon>Tracheophyta</taxon>
        <taxon>Spermatophyta</taxon>
        <taxon>Magnoliopsida</taxon>
        <taxon>Liliopsida</taxon>
        <taxon>Poales</taxon>
        <taxon>Poaceae</taxon>
        <taxon>BOP clade</taxon>
        <taxon>Oryzoideae</taxon>
        <taxon>Oryzeae</taxon>
        <taxon>Oryzinae</taxon>
        <taxon>Oryza</taxon>
    </lineage>
</organism>
<evidence type="ECO:0000313" key="3">
    <source>
        <dbReference type="EnsemblPlants" id="ORUFI06G23760.1"/>
    </source>
</evidence>
<feature type="region of interest" description="Disordered" evidence="1">
    <location>
        <begin position="66"/>
        <end position="114"/>
    </location>
</feature>
<dbReference type="EnsemblPlants" id="ORUFI06G23760.1">
    <property type="protein sequence ID" value="ORUFI06G23760.1"/>
    <property type="gene ID" value="ORUFI06G23760"/>
</dbReference>
<evidence type="ECO:0000256" key="2">
    <source>
        <dbReference type="SAM" id="SignalP"/>
    </source>
</evidence>
<dbReference type="AlphaFoldDB" id="A0A0E0Q0K4"/>
<dbReference type="eggNOG" id="ENOG502R3NV">
    <property type="taxonomic scope" value="Eukaryota"/>
</dbReference>
<evidence type="ECO:0000313" key="4">
    <source>
        <dbReference type="Proteomes" id="UP000008022"/>
    </source>
</evidence>
<evidence type="ECO:0000256" key="1">
    <source>
        <dbReference type="SAM" id="MobiDB-lite"/>
    </source>
</evidence>
<dbReference type="Gramene" id="ORUFI06G23760.1">
    <property type="protein sequence ID" value="ORUFI06G23760.1"/>
    <property type="gene ID" value="ORUFI06G23760"/>
</dbReference>
<protein>
    <submittedName>
        <fullName evidence="3">Uncharacterized protein</fullName>
    </submittedName>
</protein>